<evidence type="ECO:0000256" key="1">
    <source>
        <dbReference type="SAM" id="Phobius"/>
    </source>
</evidence>
<reference evidence="2 3" key="1">
    <citation type="submission" date="2020-03" db="EMBL/GenBank/DDBJ databases">
        <title>Two novel Motilibacter sp.</title>
        <authorList>
            <person name="Liu S."/>
        </authorList>
    </citation>
    <scope>NUCLEOTIDE SEQUENCE [LARGE SCALE GENOMIC DNA]</scope>
    <source>
        <strain evidence="2 3">E257</strain>
    </source>
</reference>
<accession>A0ABX0H2C3</accession>
<proteinExistence type="predicted"/>
<dbReference type="Proteomes" id="UP000800981">
    <property type="component" value="Unassembled WGS sequence"/>
</dbReference>
<evidence type="ECO:0000313" key="2">
    <source>
        <dbReference type="EMBL" id="NHC16095.1"/>
    </source>
</evidence>
<keyword evidence="3" id="KW-1185">Reference proteome</keyword>
<feature type="transmembrane region" description="Helical" evidence="1">
    <location>
        <begin position="90"/>
        <end position="111"/>
    </location>
</feature>
<keyword evidence="1" id="KW-1133">Transmembrane helix</keyword>
<evidence type="ECO:0008006" key="4">
    <source>
        <dbReference type="Google" id="ProtNLM"/>
    </source>
</evidence>
<feature type="transmembrane region" description="Helical" evidence="1">
    <location>
        <begin position="20"/>
        <end position="44"/>
    </location>
</feature>
<organism evidence="2 3">
    <name type="scientific">Motilibacter deserti</name>
    <dbReference type="NCBI Taxonomy" id="2714956"/>
    <lineage>
        <taxon>Bacteria</taxon>
        <taxon>Bacillati</taxon>
        <taxon>Actinomycetota</taxon>
        <taxon>Actinomycetes</taxon>
        <taxon>Motilibacterales</taxon>
        <taxon>Motilibacteraceae</taxon>
        <taxon>Motilibacter</taxon>
    </lineage>
</organism>
<sequence length="128" mass="13258">MAENRQPHAVIPVDYWRLTPWGISGLWVGAVLTGVAAAAVAAVSRLGPSRFLVAALLALVGLVLIAQGGLDGRACYCGVPPYDDGPTFLVIYATGPLLGWGRVVAAVALAVQAMVATVAWRWAHGNAP</sequence>
<keyword evidence="1" id="KW-0472">Membrane</keyword>
<comment type="caution">
    <text evidence="2">The sequence shown here is derived from an EMBL/GenBank/DDBJ whole genome shotgun (WGS) entry which is preliminary data.</text>
</comment>
<name>A0ABX0H2C3_9ACTN</name>
<dbReference type="RefSeq" id="WP_166284568.1">
    <property type="nucleotide sequence ID" value="NZ_JAANNP010000091.1"/>
</dbReference>
<protein>
    <recommendedName>
        <fullName evidence="4">Methylamine utilization protein MauE</fullName>
    </recommendedName>
</protein>
<feature type="transmembrane region" description="Helical" evidence="1">
    <location>
        <begin position="51"/>
        <end position="70"/>
    </location>
</feature>
<keyword evidence="1" id="KW-0812">Transmembrane</keyword>
<dbReference type="EMBL" id="JAANNP010000091">
    <property type="protein sequence ID" value="NHC16095.1"/>
    <property type="molecule type" value="Genomic_DNA"/>
</dbReference>
<gene>
    <name evidence="2" type="ORF">G9H71_20115</name>
</gene>
<evidence type="ECO:0000313" key="3">
    <source>
        <dbReference type="Proteomes" id="UP000800981"/>
    </source>
</evidence>